<evidence type="ECO:0000313" key="3">
    <source>
        <dbReference type="Proteomes" id="UP001163823"/>
    </source>
</evidence>
<gene>
    <name evidence="2" type="ORF">O6P43_003604</name>
</gene>
<evidence type="ECO:0000256" key="1">
    <source>
        <dbReference type="SAM" id="MobiDB-lite"/>
    </source>
</evidence>
<name>A0AAD7VLM1_QUISA</name>
<proteinExistence type="predicted"/>
<dbReference type="EMBL" id="JARAOO010000002">
    <property type="protein sequence ID" value="KAJ7980317.1"/>
    <property type="molecule type" value="Genomic_DNA"/>
</dbReference>
<dbReference type="Proteomes" id="UP001163823">
    <property type="component" value="Chromosome 2"/>
</dbReference>
<protein>
    <submittedName>
        <fullName evidence="2">Heavy-metal-associated domain protein</fullName>
    </submittedName>
</protein>
<comment type="caution">
    <text evidence="2">The sequence shown here is derived from an EMBL/GenBank/DDBJ whole genome shotgun (WGS) entry which is preliminary data.</text>
</comment>
<organism evidence="2 3">
    <name type="scientific">Quillaja saponaria</name>
    <name type="common">Soap bark tree</name>
    <dbReference type="NCBI Taxonomy" id="32244"/>
    <lineage>
        <taxon>Eukaryota</taxon>
        <taxon>Viridiplantae</taxon>
        <taxon>Streptophyta</taxon>
        <taxon>Embryophyta</taxon>
        <taxon>Tracheophyta</taxon>
        <taxon>Spermatophyta</taxon>
        <taxon>Magnoliopsida</taxon>
        <taxon>eudicotyledons</taxon>
        <taxon>Gunneridae</taxon>
        <taxon>Pentapetalae</taxon>
        <taxon>rosids</taxon>
        <taxon>fabids</taxon>
        <taxon>Fabales</taxon>
        <taxon>Quillajaceae</taxon>
        <taxon>Quillaja</taxon>
    </lineage>
</organism>
<keyword evidence="3" id="KW-1185">Reference proteome</keyword>
<feature type="region of interest" description="Disordered" evidence="1">
    <location>
        <begin position="143"/>
        <end position="165"/>
    </location>
</feature>
<evidence type="ECO:0000313" key="2">
    <source>
        <dbReference type="EMBL" id="KAJ7980317.1"/>
    </source>
</evidence>
<sequence length="231" mass="25865">MVLEVQKPRSQRARSEWTVMGVYIRSRKYSMASMVEYMISISTFLNKTTQPPEQEPADNAPAPDAAQPPQAEAPPAEATLPIEPQKDPPPPEKPPAEPTPSLTATESNVIQNLQSTTAPKDVGEVHVIYHHPPNYGYRYGFGPNDDGQSDRHHNSQVTLQEPPPPIYVTHSHNTYKPSPYVTEYEYVRSPPRYTNYSPMEHYNKDYRSGNNGNGNITSIFSDENPNACSIV</sequence>
<feature type="region of interest" description="Disordered" evidence="1">
    <location>
        <begin position="47"/>
        <end position="104"/>
    </location>
</feature>
<dbReference type="AlphaFoldDB" id="A0AAD7VLM1"/>
<accession>A0AAD7VLM1</accession>
<dbReference type="KEGG" id="qsa:O6P43_003604"/>
<feature type="compositionally biased region" description="Low complexity" evidence="1">
    <location>
        <begin position="57"/>
        <end position="83"/>
    </location>
</feature>
<reference evidence="2" key="1">
    <citation type="journal article" date="2023" name="Science">
        <title>Elucidation of the pathway for biosynthesis of saponin adjuvants from the soapbark tree.</title>
        <authorList>
            <person name="Reed J."/>
            <person name="Orme A."/>
            <person name="El-Demerdash A."/>
            <person name="Owen C."/>
            <person name="Martin L.B.B."/>
            <person name="Misra R.C."/>
            <person name="Kikuchi S."/>
            <person name="Rejzek M."/>
            <person name="Martin A.C."/>
            <person name="Harkess A."/>
            <person name="Leebens-Mack J."/>
            <person name="Louveau T."/>
            <person name="Stephenson M.J."/>
            <person name="Osbourn A."/>
        </authorList>
    </citation>
    <scope>NUCLEOTIDE SEQUENCE</scope>
    <source>
        <strain evidence="2">S10</strain>
    </source>
</reference>